<keyword evidence="3" id="KW-1185">Reference proteome</keyword>
<evidence type="ECO:0000313" key="3">
    <source>
        <dbReference type="Proteomes" id="UP000469763"/>
    </source>
</evidence>
<dbReference type="Pfam" id="PF13416">
    <property type="entry name" value="SBP_bac_8"/>
    <property type="match status" value="1"/>
</dbReference>
<organism evidence="2 3">
    <name type="scientific">Bifidobacterium avesanii</name>
    <dbReference type="NCBI Taxonomy" id="1798157"/>
    <lineage>
        <taxon>Bacteria</taxon>
        <taxon>Bacillati</taxon>
        <taxon>Actinomycetota</taxon>
        <taxon>Actinomycetes</taxon>
        <taxon>Bifidobacteriales</taxon>
        <taxon>Bifidobacteriaceae</taxon>
        <taxon>Bifidobacterium</taxon>
    </lineage>
</organism>
<comment type="caution">
    <text evidence="2">The sequence shown here is derived from an EMBL/GenBank/DDBJ whole genome shotgun (WGS) entry which is preliminary data.</text>
</comment>
<feature type="chain" id="PRO_5039730203" evidence="1">
    <location>
        <begin position="25"/>
        <end position="437"/>
    </location>
</feature>
<dbReference type="RefSeq" id="WP_152349552.1">
    <property type="nucleotide sequence ID" value="NZ_WBSN01000001.1"/>
</dbReference>
<reference evidence="2 3" key="1">
    <citation type="submission" date="2019-10" db="EMBL/GenBank/DDBJ databases">
        <title>Bifidobacterium from non-human primates.</title>
        <authorList>
            <person name="Modesto M."/>
        </authorList>
    </citation>
    <scope>NUCLEOTIDE SEQUENCE [LARGE SCALE GENOMIC DNA]</scope>
    <source>
        <strain evidence="2 3">TREC</strain>
    </source>
</reference>
<dbReference type="Gene3D" id="3.40.190.10">
    <property type="entry name" value="Periplasmic binding protein-like II"/>
    <property type="match status" value="2"/>
</dbReference>
<feature type="signal peptide" evidence="1">
    <location>
        <begin position="1"/>
        <end position="24"/>
    </location>
</feature>
<dbReference type="InterPro" id="IPR006059">
    <property type="entry name" value="SBP"/>
</dbReference>
<dbReference type="SUPFAM" id="SSF53850">
    <property type="entry name" value="Periplasmic binding protein-like II"/>
    <property type="match status" value="1"/>
</dbReference>
<name>A0A7K3TG42_9BIFI</name>
<evidence type="ECO:0000313" key="2">
    <source>
        <dbReference type="EMBL" id="NEG77634.1"/>
    </source>
</evidence>
<proteinExistence type="predicted"/>
<accession>A0A7K3TG42</accession>
<dbReference type="EMBL" id="WHZY01000001">
    <property type="protein sequence ID" value="NEG77634.1"/>
    <property type="molecule type" value="Genomic_DNA"/>
</dbReference>
<sequence length="437" mass="47390">MKWTSMGRKALAIAASAAMMTGMAACGNDGGQAAADPNANATIRVAWWGSDSRLKITQEVIDKFEASHPNIKIEAEYSDYNAYFDKLNVQLAGGEAPDLIQIGEDFRTYSDQGQFLDLANVSGQLDLSGLTDSVKKMGQSDGTQYLAPMTTGMLAVLVNTDLLKQYGAEIPSDTDTWTWKDFEDWNREIITKSGNTLQGPGFLNNGYGLGIWASQHGEAAQWDDSGVKVSEPVLTEFFQKFKDWTGEGGVSGSADVWSEGIKASTDQNPFSTKKQAVTIAMANQIDTFAKASGQTIEALPLPSDNQSIKWMTQQLSIGWTINAKTKYPAQTAEFLNYMLNDPEATAILGAERGIPANDKVRQNIKDKVSENNKKALEFTSSMEPRLAANPNPLTPAGARDANNMVMRYGEDVAFGRLSPADAAKQFTDELNAAIQSA</sequence>
<keyword evidence="1" id="KW-0732">Signal</keyword>
<dbReference type="OrthoDB" id="7918484at2"/>
<dbReference type="PANTHER" id="PTHR43649">
    <property type="entry name" value="ARABINOSE-BINDING PROTEIN-RELATED"/>
    <property type="match status" value="1"/>
</dbReference>
<dbReference type="Proteomes" id="UP000469763">
    <property type="component" value="Unassembled WGS sequence"/>
</dbReference>
<gene>
    <name evidence="2" type="ORF">GFD22_01260</name>
</gene>
<dbReference type="AlphaFoldDB" id="A0A7K3TG42"/>
<protein>
    <submittedName>
        <fullName evidence="2">Extracellular solute-binding protein</fullName>
    </submittedName>
</protein>
<dbReference type="PROSITE" id="PS51257">
    <property type="entry name" value="PROKAR_LIPOPROTEIN"/>
    <property type="match status" value="1"/>
</dbReference>
<dbReference type="InterPro" id="IPR050490">
    <property type="entry name" value="Bact_solute-bd_prot1"/>
</dbReference>
<dbReference type="PANTHER" id="PTHR43649:SF30">
    <property type="entry name" value="ABC TRANSPORTER SUBSTRATE-BINDING PROTEIN"/>
    <property type="match status" value="1"/>
</dbReference>
<evidence type="ECO:0000256" key="1">
    <source>
        <dbReference type="SAM" id="SignalP"/>
    </source>
</evidence>